<name>A0A2P6NU71_9EUKA</name>
<comment type="caution">
    <text evidence="2">The sequence shown here is derived from an EMBL/GenBank/DDBJ whole genome shotgun (WGS) entry which is preliminary data.</text>
</comment>
<accession>A0A2P6NU71</accession>
<dbReference type="Proteomes" id="UP000241769">
    <property type="component" value="Unassembled WGS sequence"/>
</dbReference>
<dbReference type="AlphaFoldDB" id="A0A2P6NU71"/>
<sequence length="471" mass="52890">MDGRITELDFARFRANNSSVGPSTSHHIHIAHASQRLHLWDQKVCRPPKYSCFPKNVEVDARRVAKRLSQASCEALRIDSDISKPKNMRKTIVETVKFCTELDMSIKSVLSECKRVRIELETWPTTTIITPSNVEAINSFFEELYKLKTDGNTIFVMDECPLDTEPYRLYRWARAGTTAKYNVALKARKRHTLVMMISDKQTVHPIFLDHDARDSNGAPIKGLTDHIMSQWGELILQQVKKGDVIVMHNLAAHKQTAIITSLSEQMKACFDKCMFPTASNQVAPCFGTEEFRDIVTGTNKHIALILKNGTQSSPSQGAETFEKDDGGDTEPENTITEKEEQTSVDDGNKTGLDEEGQEDAAEVKHTPIEDNRANQLSVGKKKKNDTGGDAITVENQLNITNEHLQPLRMCASINSTLAHMRQRTPQTGILLFVSVSVWRGAFRDVGQPGVFAESFHCGFAHLYDDHLEHPR</sequence>
<feature type="compositionally biased region" description="Basic and acidic residues" evidence="1">
    <location>
        <begin position="361"/>
        <end position="372"/>
    </location>
</feature>
<evidence type="ECO:0000313" key="3">
    <source>
        <dbReference type="Proteomes" id="UP000241769"/>
    </source>
</evidence>
<feature type="region of interest" description="Disordered" evidence="1">
    <location>
        <begin position="307"/>
        <end position="387"/>
    </location>
</feature>
<evidence type="ECO:0000256" key="1">
    <source>
        <dbReference type="SAM" id="MobiDB-lite"/>
    </source>
</evidence>
<dbReference type="InParanoid" id="A0A2P6NU71"/>
<keyword evidence="3" id="KW-1185">Reference proteome</keyword>
<feature type="compositionally biased region" description="Polar residues" evidence="1">
    <location>
        <begin position="308"/>
        <end position="318"/>
    </location>
</feature>
<evidence type="ECO:0000313" key="2">
    <source>
        <dbReference type="EMBL" id="PRP87514.1"/>
    </source>
</evidence>
<feature type="compositionally biased region" description="Basic and acidic residues" evidence="1">
    <location>
        <begin position="335"/>
        <end position="352"/>
    </location>
</feature>
<organism evidence="2 3">
    <name type="scientific">Planoprotostelium fungivorum</name>
    <dbReference type="NCBI Taxonomy" id="1890364"/>
    <lineage>
        <taxon>Eukaryota</taxon>
        <taxon>Amoebozoa</taxon>
        <taxon>Evosea</taxon>
        <taxon>Variosea</taxon>
        <taxon>Cavosteliida</taxon>
        <taxon>Cavosteliaceae</taxon>
        <taxon>Planoprotostelium</taxon>
    </lineage>
</organism>
<protein>
    <submittedName>
        <fullName evidence="2">Uncharacterized protein</fullName>
    </submittedName>
</protein>
<gene>
    <name evidence="2" type="ORF">PROFUN_00725</name>
</gene>
<proteinExistence type="predicted"/>
<reference evidence="2 3" key="1">
    <citation type="journal article" date="2018" name="Genome Biol. Evol.">
        <title>Multiple Roots of Fruiting Body Formation in Amoebozoa.</title>
        <authorList>
            <person name="Hillmann F."/>
            <person name="Forbes G."/>
            <person name="Novohradska S."/>
            <person name="Ferling I."/>
            <person name="Riege K."/>
            <person name="Groth M."/>
            <person name="Westermann M."/>
            <person name="Marz M."/>
            <person name="Spaller T."/>
            <person name="Winckler T."/>
            <person name="Schaap P."/>
            <person name="Glockner G."/>
        </authorList>
    </citation>
    <scope>NUCLEOTIDE SEQUENCE [LARGE SCALE GENOMIC DNA]</scope>
    <source>
        <strain evidence="2 3">Jena</strain>
    </source>
</reference>
<dbReference type="EMBL" id="MDYQ01000020">
    <property type="protein sequence ID" value="PRP87514.1"/>
    <property type="molecule type" value="Genomic_DNA"/>
</dbReference>